<dbReference type="EMBL" id="JABEQG010000093">
    <property type="protein sequence ID" value="MBB2158453.1"/>
    <property type="molecule type" value="Genomic_DNA"/>
</dbReference>
<feature type="compositionally biased region" description="Pro residues" evidence="1">
    <location>
        <begin position="16"/>
        <end position="25"/>
    </location>
</feature>
<feature type="region of interest" description="Disordered" evidence="1">
    <location>
        <begin position="1"/>
        <end position="58"/>
    </location>
</feature>
<accession>A0A7W4I8Z3</accession>
<organism evidence="2 3">
    <name type="scientific">Gluconacetobacter diazotrophicus</name>
    <name type="common">Acetobacter diazotrophicus</name>
    <dbReference type="NCBI Taxonomy" id="33996"/>
    <lineage>
        <taxon>Bacteria</taxon>
        <taxon>Pseudomonadati</taxon>
        <taxon>Pseudomonadota</taxon>
        <taxon>Alphaproteobacteria</taxon>
        <taxon>Acetobacterales</taxon>
        <taxon>Acetobacteraceae</taxon>
        <taxon>Gluconacetobacter</taxon>
    </lineage>
</organism>
<evidence type="ECO:0000313" key="2">
    <source>
        <dbReference type="EMBL" id="MBB2158453.1"/>
    </source>
</evidence>
<protein>
    <submittedName>
        <fullName evidence="2">Uncharacterized protein</fullName>
    </submittedName>
</protein>
<evidence type="ECO:0000256" key="1">
    <source>
        <dbReference type="SAM" id="MobiDB-lite"/>
    </source>
</evidence>
<dbReference type="Proteomes" id="UP000550787">
    <property type="component" value="Unassembled WGS sequence"/>
</dbReference>
<dbReference type="AlphaFoldDB" id="A0A7W4I8Z3"/>
<comment type="caution">
    <text evidence="2">The sequence shown here is derived from an EMBL/GenBank/DDBJ whole genome shotgun (WGS) entry which is preliminary data.</text>
</comment>
<sequence>MADQHPKPDDGIFPDPDIPPPFPPPGEEEDEDEDDEDEDEDGTGDGAEPRPPLIRTRAFLFERKNRKTFDRFRDFMLGADEDVNE</sequence>
<name>A0A7W4I8Z3_GLUDI</name>
<dbReference type="RefSeq" id="WP_183116756.1">
    <property type="nucleotide sequence ID" value="NZ_JABEQG010000093.1"/>
</dbReference>
<feature type="compositionally biased region" description="Acidic residues" evidence="1">
    <location>
        <begin position="26"/>
        <end position="43"/>
    </location>
</feature>
<evidence type="ECO:0000313" key="3">
    <source>
        <dbReference type="Proteomes" id="UP000550787"/>
    </source>
</evidence>
<feature type="compositionally biased region" description="Basic and acidic residues" evidence="1">
    <location>
        <begin position="1"/>
        <end position="10"/>
    </location>
</feature>
<reference evidence="2 3" key="1">
    <citation type="submission" date="2020-04" db="EMBL/GenBank/DDBJ databases">
        <title>Description of novel Gluconacetobacter.</title>
        <authorList>
            <person name="Sombolestani A."/>
        </authorList>
    </citation>
    <scope>NUCLEOTIDE SEQUENCE [LARGE SCALE GENOMIC DNA]</scope>
    <source>
        <strain evidence="2 3">LMG 7603</strain>
    </source>
</reference>
<proteinExistence type="predicted"/>
<gene>
    <name evidence="2" type="ORF">HLH33_19560</name>
</gene>